<accession>A0A375AA65</accession>
<dbReference type="AlphaFoldDB" id="A0A375AA65"/>
<gene>
    <name evidence="1" type="ORF">DAQ1742_01859</name>
</gene>
<dbReference type="RefSeq" id="WP_035342924.1">
    <property type="nucleotide sequence ID" value="NZ_LT615367.1"/>
</dbReference>
<dbReference type="EMBL" id="LT615367">
    <property type="protein sequence ID" value="SLM62796.1"/>
    <property type="molecule type" value="Genomic_DNA"/>
</dbReference>
<evidence type="ECO:0000313" key="1">
    <source>
        <dbReference type="EMBL" id="SLM62796.1"/>
    </source>
</evidence>
<keyword evidence="2" id="KW-1185">Reference proteome</keyword>
<dbReference type="Proteomes" id="UP000294820">
    <property type="component" value="Chromosome 1"/>
</dbReference>
<protein>
    <submittedName>
        <fullName evidence="1">Uncharacterized protein</fullName>
    </submittedName>
</protein>
<proteinExistence type="predicted"/>
<dbReference type="KEGG" id="daq:DAQ1742_01859"/>
<sequence>MKEIKTLKEAIQIYKGIIEAEKEHGDLFYAGKIPEQEWNNTVYRVMCFPVYDVDWNEIYMSNELQKKFSQWEFQQRKKRPSIKL</sequence>
<organism evidence="1 2">
    <name type="scientific">Dickeya aquatica</name>
    <dbReference type="NCBI Taxonomy" id="1401087"/>
    <lineage>
        <taxon>Bacteria</taxon>
        <taxon>Pseudomonadati</taxon>
        <taxon>Pseudomonadota</taxon>
        <taxon>Gammaproteobacteria</taxon>
        <taxon>Enterobacterales</taxon>
        <taxon>Pectobacteriaceae</taxon>
        <taxon>Dickeya</taxon>
    </lineage>
</organism>
<reference evidence="1 2" key="1">
    <citation type="submission" date="2016-09" db="EMBL/GenBank/DDBJ databases">
        <authorList>
            <person name="Reverchon S."/>
            <person name="Nasser W."/>
            <person name="Leonard S."/>
            <person name="Brochier C."/>
            <person name="Duprey A."/>
        </authorList>
    </citation>
    <scope>NUCLEOTIDE SEQUENCE [LARGE SCALE GENOMIC DNA]</scope>
    <source>
        <strain evidence="1 2">174/2</strain>
    </source>
</reference>
<name>A0A375AA65_9GAMM</name>
<evidence type="ECO:0000313" key="2">
    <source>
        <dbReference type="Proteomes" id="UP000294820"/>
    </source>
</evidence>